<dbReference type="Proteomes" id="UP001597156">
    <property type="component" value="Unassembled WGS sequence"/>
</dbReference>
<feature type="domain" description="TerB N-terminal" evidence="2">
    <location>
        <begin position="145"/>
        <end position="355"/>
    </location>
</feature>
<evidence type="ECO:0000313" key="4">
    <source>
        <dbReference type="EMBL" id="MFD1124635.1"/>
    </source>
</evidence>
<dbReference type="RefSeq" id="WP_121978417.1">
    <property type="nucleotide sequence ID" value="NZ_JBHTLH010000011.1"/>
</dbReference>
<evidence type="ECO:0000313" key="5">
    <source>
        <dbReference type="Proteomes" id="UP001597156"/>
    </source>
</evidence>
<evidence type="ECO:0000259" key="2">
    <source>
        <dbReference type="Pfam" id="PF13208"/>
    </source>
</evidence>
<organism evidence="4 5">
    <name type="scientific">Lentilactobacillus raoultii</name>
    <dbReference type="NCBI Taxonomy" id="1987503"/>
    <lineage>
        <taxon>Bacteria</taxon>
        <taxon>Bacillati</taxon>
        <taxon>Bacillota</taxon>
        <taxon>Bacilli</taxon>
        <taxon>Lactobacillales</taxon>
        <taxon>Lactobacillaceae</taxon>
        <taxon>Lentilactobacillus</taxon>
    </lineage>
</organism>
<sequence length="608" mass="71166">MNWQEINDLVTNYYGLKFVLAAESPQHIKVLIHPVSNRPFVIASQDDPTNIDVYCGNLGVIVQHLPQFSVPKFIRNRKWIGVSVKSINEIMLQKVLNYSLKHFPKNSNHTSQEQAVYLPPDEKANPQYRAQQIQLPVRPQPAQKQEKSDVPAAIQKMIQSYDYTVPSSEIVAYNFYHQGQMMADYEDHYDAIYELKRYFPVYHELTIHQLRTYFTWRTRLRQEHFQVTSTSYAYLYIYELLNNIGVASPEEGYAKLIKFRDQCAPSYHSRMRELLDLWLYDYVLYYGLDRQKARTIFAKTLAADQDYHILLHPADYSSEQLLAVFKSHSTYLKSCLLFKKSPKQFAELLKVVWQQILNLRQTNQFDYFSQAIATLVSTSHTYFRSAVFYFQKPPRLKTYQIDADHIYHLGERTCSSKVYYPVDHQGKKLNTLLHEVDRLARKAFHFGHPLKPRQLSSLLQQAIMDGIMAYQQIQEEKRRPRVTLNLDSLDKIRTDASLTRESLLTEEEKEAPAEPKKKTVPQPSQEPATPDNQSLLNTDETMLIVALLKNRPWQQYLKDHHLMVSILVDQINEKLLDEIGDTVIEFNADNQPVVVEDYRQDLEQLFLS</sequence>
<feature type="region of interest" description="Disordered" evidence="1">
    <location>
        <begin position="497"/>
        <end position="534"/>
    </location>
</feature>
<name>A0ABW3PQN5_9LACO</name>
<reference evidence="5" key="1">
    <citation type="journal article" date="2019" name="Int. J. Syst. Evol. Microbiol.">
        <title>The Global Catalogue of Microorganisms (GCM) 10K type strain sequencing project: providing services to taxonomists for standard genome sequencing and annotation.</title>
        <authorList>
            <consortium name="The Broad Institute Genomics Platform"/>
            <consortium name="The Broad Institute Genome Sequencing Center for Infectious Disease"/>
            <person name="Wu L."/>
            <person name="Ma J."/>
        </authorList>
    </citation>
    <scope>NUCLEOTIDE SEQUENCE [LARGE SCALE GENOMIC DNA]</scope>
    <source>
        <strain evidence="5">CCUG 71848</strain>
    </source>
</reference>
<gene>
    <name evidence="4" type="ORF">ACFQ22_04565</name>
</gene>
<proteinExistence type="predicted"/>
<feature type="domain" description="TerB-C" evidence="3">
    <location>
        <begin position="469"/>
        <end position="603"/>
    </location>
</feature>
<dbReference type="EMBL" id="JBHTLH010000011">
    <property type="protein sequence ID" value="MFD1124635.1"/>
    <property type="molecule type" value="Genomic_DNA"/>
</dbReference>
<comment type="caution">
    <text evidence="4">The sequence shown here is derived from an EMBL/GenBank/DDBJ whole genome shotgun (WGS) entry which is preliminary data.</text>
</comment>
<dbReference type="InterPro" id="IPR025266">
    <property type="entry name" value="TerB_N"/>
</dbReference>
<protein>
    <submittedName>
        <fullName evidence="4">TerB N-terminal domain-containing protein</fullName>
    </submittedName>
</protein>
<evidence type="ECO:0000256" key="1">
    <source>
        <dbReference type="SAM" id="MobiDB-lite"/>
    </source>
</evidence>
<dbReference type="Pfam" id="PF15615">
    <property type="entry name" value="TerB_C"/>
    <property type="match status" value="1"/>
</dbReference>
<evidence type="ECO:0000259" key="3">
    <source>
        <dbReference type="Pfam" id="PF15615"/>
    </source>
</evidence>
<accession>A0ABW3PQN5</accession>
<feature type="compositionally biased region" description="Polar residues" evidence="1">
    <location>
        <begin position="521"/>
        <end position="534"/>
    </location>
</feature>
<keyword evidence="5" id="KW-1185">Reference proteome</keyword>
<dbReference type="Pfam" id="PF13208">
    <property type="entry name" value="TerB_N"/>
    <property type="match status" value="1"/>
</dbReference>
<dbReference type="InterPro" id="IPR028932">
    <property type="entry name" value="TerB-C"/>
</dbReference>